<keyword evidence="3" id="KW-0832">Ubl conjugation</keyword>
<sequence>MACRFIEADDELIELLKCESENKNTKRSTGYWKGIFKKWAKTRGKEEQLESYDIPELNEALSQFYAELRKENGQDYEPDSLKVMQAALDRHLRSKNYPKSIVRIQSSCLRGKCWKEGEKAARTRDGKTTQQSKKPDEGRRGDTMAKRPTRQGGLRVKSRLATPKMFATGEKRCPVALFKQYLEKRPEEMKKTGPFYLAVIDKPQTSAVWYKKTPMGKNTINNIMKTMKEDSPLKDVCPEKKLTNHSARKTVVKKLKSSGIPKCEIKNITGHNSEQGLDDYDSGDENEQKIMSNIIDNAKPASTSRQVLHPLSSVQTQSRSASSHVYNFSHCNVTLNVAGNHSLQSSLSQSKRAYKRIMLQDSDSD</sequence>
<feature type="domain" description="ZMYM2-like/QRICH1 C-terminal" evidence="6">
    <location>
        <begin position="161"/>
        <end position="226"/>
    </location>
</feature>
<keyword evidence="2" id="KW-0597">Phosphoprotein</keyword>
<dbReference type="PANTHER" id="PTHR21446">
    <property type="entry name" value="DUF3504 DOMAIN-CONTAINING PROTEIN"/>
    <property type="match status" value="1"/>
</dbReference>
<proteinExistence type="predicted"/>
<evidence type="ECO:0000256" key="5">
    <source>
        <dbReference type="SAM" id="MobiDB-lite"/>
    </source>
</evidence>
<dbReference type="Pfam" id="PF12012">
    <property type="entry name" value="DUF3504"/>
    <property type="match status" value="1"/>
</dbReference>
<protein>
    <recommendedName>
        <fullName evidence="6">ZMYM2-like/QRICH1 C-terminal domain-containing protein</fullName>
    </recommendedName>
</protein>
<dbReference type="InterPro" id="IPR052787">
    <property type="entry name" value="MAVS"/>
</dbReference>
<feature type="region of interest" description="Disordered" evidence="5">
    <location>
        <begin position="119"/>
        <end position="154"/>
    </location>
</feature>
<dbReference type="Gene3D" id="1.10.443.10">
    <property type="entry name" value="Intergrase catalytic core"/>
    <property type="match status" value="1"/>
</dbReference>
<dbReference type="InterPro" id="IPR013762">
    <property type="entry name" value="Integrase-like_cat_sf"/>
</dbReference>
<keyword evidence="1" id="KW-1017">Isopeptide bond</keyword>
<reference evidence="7 8" key="1">
    <citation type="submission" date="2022-05" db="EMBL/GenBank/DDBJ databases">
        <authorList>
            <consortium name="Genoscope - CEA"/>
            <person name="William W."/>
        </authorList>
    </citation>
    <scope>NUCLEOTIDE SEQUENCE [LARGE SCALE GENOMIC DNA]</scope>
</reference>
<dbReference type="Proteomes" id="UP001159405">
    <property type="component" value="Unassembled WGS sequence"/>
</dbReference>
<evidence type="ECO:0000256" key="2">
    <source>
        <dbReference type="ARBA" id="ARBA00022553"/>
    </source>
</evidence>
<dbReference type="SUPFAM" id="SSF56349">
    <property type="entry name" value="DNA breaking-rejoining enzymes"/>
    <property type="match status" value="1"/>
</dbReference>
<dbReference type="EMBL" id="CALNXK010000207">
    <property type="protein sequence ID" value="CAH3176017.1"/>
    <property type="molecule type" value="Genomic_DNA"/>
</dbReference>
<evidence type="ECO:0000256" key="3">
    <source>
        <dbReference type="ARBA" id="ARBA00022843"/>
    </source>
</evidence>
<gene>
    <name evidence="7" type="ORF">PLOB_00017433</name>
</gene>
<dbReference type="InterPro" id="IPR011010">
    <property type="entry name" value="DNA_brk_join_enz"/>
</dbReference>
<comment type="caution">
    <text evidence="7">The sequence shown here is derived from an EMBL/GenBank/DDBJ whole genome shotgun (WGS) entry which is preliminary data.</text>
</comment>
<evidence type="ECO:0000259" key="6">
    <source>
        <dbReference type="Pfam" id="PF12012"/>
    </source>
</evidence>
<organism evidence="7 8">
    <name type="scientific">Porites lobata</name>
    <dbReference type="NCBI Taxonomy" id="104759"/>
    <lineage>
        <taxon>Eukaryota</taxon>
        <taxon>Metazoa</taxon>
        <taxon>Cnidaria</taxon>
        <taxon>Anthozoa</taxon>
        <taxon>Hexacorallia</taxon>
        <taxon>Scleractinia</taxon>
        <taxon>Fungiina</taxon>
        <taxon>Poritidae</taxon>
        <taxon>Porites</taxon>
    </lineage>
</organism>
<keyword evidence="4" id="KW-0233">DNA recombination</keyword>
<evidence type="ECO:0000256" key="1">
    <source>
        <dbReference type="ARBA" id="ARBA00022499"/>
    </source>
</evidence>
<evidence type="ECO:0000313" key="7">
    <source>
        <dbReference type="EMBL" id="CAH3176017.1"/>
    </source>
</evidence>
<dbReference type="InterPro" id="IPR021893">
    <property type="entry name" value="ZMYM2-like_C"/>
</dbReference>
<evidence type="ECO:0000256" key="4">
    <source>
        <dbReference type="ARBA" id="ARBA00023172"/>
    </source>
</evidence>
<dbReference type="PANTHER" id="PTHR21446:SF12">
    <property type="entry name" value="POTASSIUM CHANNEL TETRAMERIZATION DOMAIN CONTAINING 1"/>
    <property type="match status" value="1"/>
</dbReference>
<keyword evidence="8" id="KW-1185">Reference proteome</keyword>
<feature type="compositionally biased region" description="Basic and acidic residues" evidence="5">
    <location>
        <begin position="119"/>
        <end position="145"/>
    </location>
</feature>
<accession>A0ABN8RFE6</accession>
<name>A0ABN8RFE6_9CNID</name>
<evidence type="ECO:0000313" key="8">
    <source>
        <dbReference type="Proteomes" id="UP001159405"/>
    </source>
</evidence>